<name>A0A834ZHJ8_TETSI</name>
<dbReference type="GO" id="GO:1902388">
    <property type="term" value="F:ceramide 1-phosphate transfer activity"/>
    <property type="evidence" value="ECO:0007669"/>
    <property type="project" value="TreeGrafter"/>
</dbReference>
<accession>A0A834ZHJ8</accession>
<dbReference type="Gene3D" id="1.10.3520.10">
    <property type="entry name" value="Glycolipid transfer protein"/>
    <property type="match status" value="1"/>
</dbReference>
<dbReference type="OMA" id="GNCQDTG"/>
<evidence type="ECO:0000259" key="1">
    <source>
        <dbReference type="Pfam" id="PF08718"/>
    </source>
</evidence>
<organism evidence="2 3">
    <name type="scientific">Tetracentron sinense</name>
    <name type="common">Spur-leaf</name>
    <dbReference type="NCBI Taxonomy" id="13715"/>
    <lineage>
        <taxon>Eukaryota</taxon>
        <taxon>Viridiplantae</taxon>
        <taxon>Streptophyta</taxon>
        <taxon>Embryophyta</taxon>
        <taxon>Tracheophyta</taxon>
        <taxon>Spermatophyta</taxon>
        <taxon>Magnoliopsida</taxon>
        <taxon>Trochodendrales</taxon>
        <taxon>Trochodendraceae</taxon>
        <taxon>Tetracentron</taxon>
    </lineage>
</organism>
<dbReference type="EMBL" id="JABCRI010000005">
    <property type="protein sequence ID" value="KAF8405855.1"/>
    <property type="molecule type" value="Genomic_DNA"/>
</dbReference>
<feature type="domain" description="Glycolipid transfer protein" evidence="1">
    <location>
        <begin position="16"/>
        <end position="156"/>
    </location>
</feature>
<dbReference type="InterPro" id="IPR036497">
    <property type="entry name" value="GLTP_sf"/>
</dbReference>
<protein>
    <recommendedName>
        <fullName evidence="1">Glycolipid transfer protein domain-containing protein</fullName>
    </recommendedName>
</protein>
<dbReference type="Proteomes" id="UP000655225">
    <property type="component" value="Unassembled WGS sequence"/>
</dbReference>
<dbReference type="PANTHER" id="PTHR10219">
    <property type="entry name" value="GLYCOLIPID TRANSFER PROTEIN-RELATED"/>
    <property type="match status" value="1"/>
</dbReference>
<dbReference type="InterPro" id="IPR014830">
    <property type="entry name" value="Glycolipid_transfer_prot_dom"/>
</dbReference>
<dbReference type="OrthoDB" id="205255at2759"/>
<dbReference type="GO" id="GO:0016020">
    <property type="term" value="C:membrane"/>
    <property type="evidence" value="ECO:0007669"/>
    <property type="project" value="TreeGrafter"/>
</dbReference>
<sequence length="199" mass="22593">MTVKVKPGDDHDASHIPTKSFLFACNLVLQVLDKIGPTMAVLRQDIHQNIQRLEELYESDPSIYSNLVEILKKDQRESNARKGTSCSKALVWLTRTMDFTAALLERLAKDPEQSMEQVVEESYSITLKPWHGWISSAAYKVALKLVPESKAFIGLLMAEDEDYDMLKEEIQSLISLLLPLQEGIHSTLRKFCLDKLKST</sequence>
<dbReference type="GO" id="GO:1902387">
    <property type="term" value="F:ceramide 1-phosphate binding"/>
    <property type="evidence" value="ECO:0007669"/>
    <property type="project" value="TreeGrafter"/>
</dbReference>
<reference evidence="2 3" key="1">
    <citation type="submission" date="2020-04" db="EMBL/GenBank/DDBJ databases">
        <title>Plant Genome Project.</title>
        <authorList>
            <person name="Zhang R.-G."/>
        </authorList>
    </citation>
    <scope>NUCLEOTIDE SEQUENCE [LARGE SCALE GENOMIC DNA]</scope>
    <source>
        <strain evidence="2">YNK0</strain>
        <tissue evidence="2">Leaf</tissue>
    </source>
</reference>
<dbReference type="SUPFAM" id="SSF110004">
    <property type="entry name" value="Glycolipid transfer protein, GLTP"/>
    <property type="match status" value="1"/>
</dbReference>
<dbReference type="Pfam" id="PF08718">
    <property type="entry name" value="GLTP"/>
    <property type="match status" value="1"/>
</dbReference>
<keyword evidence="3" id="KW-1185">Reference proteome</keyword>
<evidence type="ECO:0000313" key="2">
    <source>
        <dbReference type="EMBL" id="KAF8405855.1"/>
    </source>
</evidence>
<dbReference type="PANTHER" id="PTHR10219:SF34">
    <property type="entry name" value="GLYCOLIPID TRANSFER PROTEIN 3"/>
    <property type="match status" value="1"/>
</dbReference>
<proteinExistence type="predicted"/>
<dbReference type="AlphaFoldDB" id="A0A834ZHJ8"/>
<gene>
    <name evidence="2" type="ORF">HHK36_007932</name>
</gene>
<evidence type="ECO:0000313" key="3">
    <source>
        <dbReference type="Proteomes" id="UP000655225"/>
    </source>
</evidence>
<comment type="caution">
    <text evidence="2">The sequence shown here is derived from an EMBL/GenBank/DDBJ whole genome shotgun (WGS) entry which is preliminary data.</text>
</comment>
<dbReference type="GO" id="GO:0005829">
    <property type="term" value="C:cytosol"/>
    <property type="evidence" value="ECO:0007669"/>
    <property type="project" value="TreeGrafter"/>
</dbReference>